<dbReference type="Pfam" id="PF20499">
    <property type="entry name" value="DUF6729"/>
    <property type="match status" value="1"/>
</dbReference>
<dbReference type="InterPro" id="IPR051132">
    <property type="entry name" value="3-5_Exonuclease_domain"/>
</dbReference>
<evidence type="ECO:0000256" key="7">
    <source>
        <dbReference type="ARBA" id="ARBA00023242"/>
    </source>
</evidence>
<dbReference type="SUPFAM" id="SSF53098">
    <property type="entry name" value="Ribonuclease H-like"/>
    <property type="match status" value="1"/>
</dbReference>
<feature type="compositionally biased region" description="Polar residues" evidence="10">
    <location>
        <begin position="15"/>
        <end position="31"/>
    </location>
</feature>
<dbReference type="Pfam" id="PF01612">
    <property type="entry name" value="DNA_pol_A_exo1"/>
    <property type="match status" value="1"/>
</dbReference>
<dbReference type="PANTHER" id="PTHR13620">
    <property type="entry name" value="3-5 EXONUCLEASE"/>
    <property type="match status" value="1"/>
</dbReference>
<name>A0A8H8CQU8_PSICU</name>
<evidence type="ECO:0000256" key="4">
    <source>
        <dbReference type="ARBA" id="ARBA00022801"/>
    </source>
</evidence>
<dbReference type="Gene3D" id="3.30.420.10">
    <property type="entry name" value="Ribonuclease H-like superfamily/Ribonuclease H"/>
    <property type="match status" value="1"/>
</dbReference>
<keyword evidence="3" id="KW-0479">Metal-binding</keyword>
<feature type="region of interest" description="Disordered" evidence="10">
    <location>
        <begin position="1352"/>
        <end position="1387"/>
    </location>
</feature>
<proteinExistence type="predicted"/>
<feature type="compositionally biased region" description="Basic and acidic residues" evidence="10">
    <location>
        <begin position="174"/>
        <end position="191"/>
    </location>
</feature>
<protein>
    <recommendedName>
        <fullName evidence="8">3'-5' exonuclease</fullName>
    </recommendedName>
    <alternativeName>
        <fullName evidence="9">Werner Syndrome-like exonuclease</fullName>
    </alternativeName>
</protein>
<comment type="subcellular location">
    <subcellularLocation>
        <location evidence="1">Nucleus</location>
    </subcellularLocation>
</comment>
<evidence type="ECO:0000256" key="2">
    <source>
        <dbReference type="ARBA" id="ARBA00022722"/>
    </source>
</evidence>
<dbReference type="EMBL" id="JAFIQS010000001">
    <property type="protein sequence ID" value="KAG5173464.1"/>
    <property type="molecule type" value="Genomic_DNA"/>
</dbReference>
<evidence type="ECO:0000259" key="12">
    <source>
        <dbReference type="Pfam" id="PF20499"/>
    </source>
</evidence>
<evidence type="ECO:0000256" key="5">
    <source>
        <dbReference type="ARBA" id="ARBA00022839"/>
    </source>
</evidence>
<feature type="region of interest" description="Disordered" evidence="10">
    <location>
        <begin position="87"/>
        <end position="112"/>
    </location>
</feature>
<keyword evidence="7" id="KW-0539">Nucleus</keyword>
<comment type="caution">
    <text evidence="13">The sequence shown here is derived from an EMBL/GenBank/DDBJ whole genome shotgun (WGS) entry which is preliminary data.</text>
</comment>
<dbReference type="InterPro" id="IPR036397">
    <property type="entry name" value="RNaseH_sf"/>
</dbReference>
<reference evidence="13" key="1">
    <citation type="submission" date="2021-02" db="EMBL/GenBank/DDBJ databases">
        <title>Psilocybe cubensis genome.</title>
        <authorList>
            <person name="Mckernan K.J."/>
            <person name="Crawford S."/>
            <person name="Trippe A."/>
            <person name="Kane L.T."/>
            <person name="Mclaughlin S."/>
        </authorList>
    </citation>
    <scope>NUCLEOTIDE SEQUENCE [LARGE SCALE GENOMIC DNA]</scope>
    <source>
        <strain evidence="13">MGC-MH-2018</strain>
    </source>
</reference>
<evidence type="ECO:0000256" key="1">
    <source>
        <dbReference type="ARBA" id="ARBA00004123"/>
    </source>
</evidence>
<sequence length="1387" mass="155673">MSTNISVLSGEDQESSSIKTARSHSNMSTIAPVQPPPAETFHDTSEFVRDRDVTDSEADDEFGLELELTIEDLFALDELEREELQKWDKKAKQGNKSAPESLSPIAEDQQSTVTDAAHISVRSEKEDQTPSQITLAQLREVALRSQRQPFFTPYATYEDSETDDDADISDCEDEPGKQKQEPSKPNAKEKQSGWFKRPQHMPEWLYDFFVTTVQPLIYAKHGRKRRMPAMFSDNTRAYAPLSFWINPPEPCILLSKYRFNLPTLWRPRIYVWIPHDFVRSMCCPNCGSPLEKNGASRPRRIIDIEDNFYIVTWKYYCRDGCKSAFRGWNTAIINSLPAYLRLAFPAVLSRRSGVSTRLLRQLRVCNQHKMGPSGYRSMLLENHTFKFNQIQNQYLEAVFEMVRGQQHAASTGQETLHAFVPPKADSFGNFTDLDKYAGFVPSERYLASMMNKAIEWDEGDANQHTACLAPDQIAIDDSHKVNKHIAKVDGVPVFTALFTCMDSKYIRGQALTLTKSHEERAGPLQQIANSIHRYGHDRPSVMYSDDPVKDKPLLSSAFPELFEDLTPTAAAHGLTALNLPNDIKVSWLASWDVTESTLSALMSSLDSDSDQYLCVSLDAEWNLSRKIGVSIIQIAPHNLPNIIYIIPVHKFGDRLPPSLLRLLISNQVFKVGSGIKGDITRLKKQFPILSSQLTFNVIDLKEYCIERGLIARKASGSLEALCEGILKQYLPKEQRLRRCEDWELKSLSADLLHYAARDVFASRILFEKAMECAPISRPRFDSPAGTPIALLSQEGSDPIAYGVISPNQPTSLGNIRVKTPNRNRLVLDISTVLSPSAAVMLHLPSLGQNRKGKTKSGALTLEQIRASSLDPKTSTFKIVAPLLLIEFDFRASPSKLIDNTLQPNDVASNQRTVLKDNQRLTGSSTKEDSLLDDTASVVDDLIDETEVSSQDTLDLVALDMLEAYSKVENSEDTQIVRPTTQPSIVDTLQKLINSPPDAKSEYTRVKKDIFHAFHMIPMSVNHGARPSFLRAMRDHLMRWDPTIQMVVDEACRKHFNLTFEQMLLRNPRFIAERTPRYVPSPSVLVPALKLVFETFGNALDVKTGLPLFNADAHQKANAVIELAREGYLSDIEGVVLYERAGIDKYGLQKYKCLRGTNNVEGGPHGDIYRKFGALHDSLRIRLGMESYSTQAEVEYRLSSSDSWLRKRQGLALPVLPPTTLEARKYFFSKIRDFAALANDAGQSRINFEAFAQEWNRTANGKDRVYITTEVLAAYSKTWEKTTNIWASQELIQDKLEVLQQTANVFAAEKQTFPVYLSGTSVSTQPRHGVIEIPESSQSGNVPSSLSVGLSISRPALPTPGPTQNIDNSVIDPHLLSLSGPRPRGLVR</sequence>
<evidence type="ECO:0000256" key="3">
    <source>
        <dbReference type="ARBA" id="ARBA00022723"/>
    </source>
</evidence>
<keyword evidence="4" id="KW-0378">Hydrolase</keyword>
<evidence type="ECO:0000256" key="6">
    <source>
        <dbReference type="ARBA" id="ARBA00022842"/>
    </source>
</evidence>
<keyword evidence="2" id="KW-0540">Nuclease</keyword>
<evidence type="ECO:0000256" key="10">
    <source>
        <dbReference type="SAM" id="MobiDB-lite"/>
    </source>
</evidence>
<evidence type="ECO:0000313" key="13">
    <source>
        <dbReference type="EMBL" id="KAG5173464.1"/>
    </source>
</evidence>
<dbReference type="InterPro" id="IPR046616">
    <property type="entry name" value="DUF6729"/>
</dbReference>
<evidence type="ECO:0000259" key="11">
    <source>
        <dbReference type="Pfam" id="PF01612"/>
    </source>
</evidence>
<dbReference type="GO" id="GO:0003676">
    <property type="term" value="F:nucleic acid binding"/>
    <property type="evidence" value="ECO:0007669"/>
    <property type="project" value="InterPro"/>
</dbReference>
<dbReference type="GO" id="GO:0006139">
    <property type="term" value="P:nucleobase-containing compound metabolic process"/>
    <property type="evidence" value="ECO:0007669"/>
    <property type="project" value="InterPro"/>
</dbReference>
<dbReference type="GO" id="GO:0046872">
    <property type="term" value="F:metal ion binding"/>
    <property type="evidence" value="ECO:0007669"/>
    <property type="project" value="UniProtKB-KW"/>
</dbReference>
<keyword evidence="5" id="KW-0269">Exonuclease</keyword>
<dbReference type="InterPro" id="IPR012337">
    <property type="entry name" value="RNaseH-like_sf"/>
</dbReference>
<dbReference type="InterPro" id="IPR002562">
    <property type="entry name" value="3'-5'_exonuclease_dom"/>
</dbReference>
<keyword evidence="6" id="KW-0460">Magnesium</keyword>
<evidence type="ECO:0000256" key="8">
    <source>
        <dbReference type="ARBA" id="ARBA00040531"/>
    </source>
</evidence>
<dbReference type="PANTHER" id="PTHR13620:SF109">
    <property type="entry name" value="3'-5' EXONUCLEASE"/>
    <property type="match status" value="1"/>
</dbReference>
<feature type="region of interest" description="Disordered" evidence="10">
    <location>
        <begin position="152"/>
        <end position="194"/>
    </location>
</feature>
<gene>
    <name evidence="13" type="ORF">JR316_000121</name>
</gene>
<organism evidence="13">
    <name type="scientific">Psilocybe cubensis</name>
    <name type="common">Psychedelic mushroom</name>
    <name type="synonym">Stropharia cubensis</name>
    <dbReference type="NCBI Taxonomy" id="181762"/>
    <lineage>
        <taxon>Eukaryota</taxon>
        <taxon>Fungi</taxon>
        <taxon>Dikarya</taxon>
        <taxon>Basidiomycota</taxon>
        <taxon>Agaricomycotina</taxon>
        <taxon>Agaricomycetes</taxon>
        <taxon>Agaricomycetidae</taxon>
        <taxon>Agaricales</taxon>
        <taxon>Agaricineae</taxon>
        <taxon>Strophariaceae</taxon>
        <taxon>Psilocybe</taxon>
    </lineage>
</organism>
<dbReference type="GO" id="GO:0005634">
    <property type="term" value="C:nucleus"/>
    <property type="evidence" value="ECO:0007669"/>
    <property type="project" value="UniProtKB-SubCell"/>
</dbReference>
<evidence type="ECO:0000256" key="9">
    <source>
        <dbReference type="ARBA" id="ARBA00042761"/>
    </source>
</evidence>
<accession>A0A8H8CQU8</accession>
<feature type="domain" description="3'-5' exonuclease" evidence="11">
    <location>
        <begin position="594"/>
        <end position="768"/>
    </location>
</feature>
<feature type="region of interest" description="Disordered" evidence="10">
    <location>
        <begin position="1"/>
        <end position="45"/>
    </location>
</feature>
<feature type="compositionally biased region" description="Acidic residues" evidence="10">
    <location>
        <begin position="158"/>
        <end position="173"/>
    </location>
</feature>
<dbReference type="GO" id="GO:0008408">
    <property type="term" value="F:3'-5' exonuclease activity"/>
    <property type="evidence" value="ECO:0007669"/>
    <property type="project" value="InterPro"/>
</dbReference>
<feature type="domain" description="DUF6729" evidence="12">
    <location>
        <begin position="235"/>
        <end position="424"/>
    </location>
</feature>